<feature type="compositionally biased region" description="Basic residues" evidence="1">
    <location>
        <begin position="102"/>
        <end position="121"/>
    </location>
</feature>
<accession>A0AAX4PCN1</accession>
<feature type="compositionally biased region" description="Basic and acidic residues" evidence="1">
    <location>
        <begin position="53"/>
        <end position="65"/>
    </location>
</feature>
<reference evidence="3 4" key="1">
    <citation type="submission" date="2024-03" db="EMBL/GenBank/DDBJ databases">
        <title>Complete genome sequence of the green alga Chloropicon roscoffensis RCC1871.</title>
        <authorList>
            <person name="Lemieux C."/>
            <person name="Pombert J.-F."/>
            <person name="Otis C."/>
            <person name="Turmel M."/>
        </authorList>
    </citation>
    <scope>NUCLEOTIDE SEQUENCE [LARGE SCALE GENOMIC DNA]</scope>
    <source>
        <strain evidence="3 4">RCC1871</strain>
    </source>
</reference>
<dbReference type="Gene3D" id="3.30.70.370">
    <property type="match status" value="1"/>
</dbReference>
<dbReference type="FunFam" id="1.10.150.20:FF:000002">
    <property type="entry name" value="DNA polymerase I"/>
    <property type="match status" value="1"/>
</dbReference>
<proteinExistence type="predicted"/>
<keyword evidence="4" id="KW-1185">Reference proteome</keyword>
<dbReference type="InterPro" id="IPR043502">
    <property type="entry name" value="DNA/RNA_pol_sf"/>
</dbReference>
<dbReference type="Gene3D" id="1.10.150.20">
    <property type="entry name" value="5' to 3' exonuclease, C-terminal subdomain"/>
    <property type="match status" value="1"/>
</dbReference>
<dbReference type="SMART" id="SM00482">
    <property type="entry name" value="POLAc"/>
    <property type="match status" value="1"/>
</dbReference>
<feature type="region of interest" description="Disordered" evidence="1">
    <location>
        <begin position="34"/>
        <end position="142"/>
    </location>
</feature>
<evidence type="ECO:0000313" key="3">
    <source>
        <dbReference type="EMBL" id="WZN63643.1"/>
    </source>
</evidence>
<dbReference type="PRINTS" id="PR00868">
    <property type="entry name" value="DNAPOLI"/>
</dbReference>
<dbReference type="PANTHER" id="PTHR10133">
    <property type="entry name" value="DNA POLYMERASE I"/>
    <property type="match status" value="1"/>
</dbReference>
<name>A0AAX4PCN1_9CHLO</name>
<sequence>MALGAFARRVRPPPKQEVDKWLAEVPLWRRNPNYAWSEDEDNGENLKSGSVAPERKGREVDHDDGVPGGSEGDWELKPIGELCRNLKQPRRPEPAPQETSRRAPRPRPKPRPRQTQKRQRREIRDDKDEEDFAPQVIDLSNPEGASGLLSNLFASQRGAALPDNVSDLSARSNLNRFLGEVSCGAEYSFTLLLLAKGYGSGPPASNWRSAAQFFSTSTPLSKDQKKVLKTKIGTGFSKLDPEGHVVGACFLRTGRGGKGNIDFLPLCKGRESGLDLAEEVDPKELDGTMVSFLGGNAQAHVCVDFQGIARRLMRAGDPSCRRHLTHPKTRLLDLKLLSWLLEPGLVHEGAIASYALGDVCRHFLGQGGRVEGEGEGDGPFATVARELGMVDALATSLLREVGKLPSLAFNLGVEMNIAALLARMEASFPLAYNLEEVRRHGERIDGKLRSFEEEAHGVAGEPFNLRSWKELGAVLYDKLGAPQLASRTSRNQNPRSTDESRLAWLAKLNDPKVARIACIVLEFRRLSQVVSKYIDADWLRECELRRDAEGRRGGGTLLEVHCRWNQTSTATGRLSCSDPNLQAVTKYTQSLQAGGQGGGEKINIRDAFVAKQGATRLLALDYSQIEIRLLAHLSGCGKLCGVLNAGGDLFANLARDWLCKKMNVQAPSREGSARDQAKRTVYSIIYGTSAMALGQQLGIPVAAAQTLKRSFLEHFPGVKSFISNVKESCRAKGFVQTILQRRRYLPEINSSQRQDREAAERKAVNTVVQGSAADLIKAAMVRWSRMRRATPEEWEVRLVAQIHDELLFEVPERIVDHQAEQLAAIMTGVFPNLKVPILVNVSSGSTWGSLQKIKIK</sequence>
<dbReference type="GO" id="GO:0003677">
    <property type="term" value="F:DNA binding"/>
    <property type="evidence" value="ECO:0007669"/>
    <property type="project" value="InterPro"/>
</dbReference>
<dbReference type="Gene3D" id="1.20.1060.10">
    <property type="entry name" value="Taq DNA Polymerase, Chain T, domain 4"/>
    <property type="match status" value="1"/>
</dbReference>
<dbReference type="Pfam" id="PF00476">
    <property type="entry name" value="DNA_pol_A"/>
    <property type="match status" value="1"/>
</dbReference>
<dbReference type="GO" id="GO:0006302">
    <property type="term" value="P:double-strand break repair"/>
    <property type="evidence" value="ECO:0007669"/>
    <property type="project" value="TreeGrafter"/>
</dbReference>
<protein>
    <submittedName>
        <fullName evidence="3">DNA polymerase theta</fullName>
    </submittedName>
</protein>
<dbReference type="CDD" id="cd08638">
    <property type="entry name" value="DNA_pol_A_theta"/>
    <property type="match status" value="1"/>
</dbReference>
<dbReference type="SUPFAM" id="SSF56672">
    <property type="entry name" value="DNA/RNA polymerases"/>
    <property type="match status" value="1"/>
</dbReference>
<dbReference type="Proteomes" id="UP001472866">
    <property type="component" value="Chromosome 08"/>
</dbReference>
<dbReference type="GO" id="GO:0006261">
    <property type="term" value="P:DNA-templated DNA replication"/>
    <property type="evidence" value="ECO:0007669"/>
    <property type="project" value="InterPro"/>
</dbReference>
<dbReference type="InterPro" id="IPR001098">
    <property type="entry name" value="DNA-dir_DNA_pol_A_palm_dom"/>
</dbReference>
<dbReference type="InterPro" id="IPR002298">
    <property type="entry name" value="DNA_polymerase_A"/>
</dbReference>
<dbReference type="AlphaFoldDB" id="A0AAX4PCN1"/>
<evidence type="ECO:0000259" key="2">
    <source>
        <dbReference type="SMART" id="SM00482"/>
    </source>
</evidence>
<dbReference type="PANTHER" id="PTHR10133:SF62">
    <property type="entry name" value="DNA POLYMERASE THETA"/>
    <property type="match status" value="1"/>
</dbReference>
<gene>
    <name evidence="3" type="ORF">HKI87_08g51920</name>
</gene>
<evidence type="ECO:0000313" key="4">
    <source>
        <dbReference type="Proteomes" id="UP001472866"/>
    </source>
</evidence>
<feature type="domain" description="DNA-directed DNA polymerase family A palm" evidence="2">
    <location>
        <begin position="601"/>
        <end position="814"/>
    </location>
</feature>
<dbReference type="EMBL" id="CP151508">
    <property type="protein sequence ID" value="WZN63643.1"/>
    <property type="molecule type" value="Genomic_DNA"/>
</dbReference>
<organism evidence="3 4">
    <name type="scientific">Chloropicon roscoffensis</name>
    <dbReference type="NCBI Taxonomy" id="1461544"/>
    <lineage>
        <taxon>Eukaryota</taxon>
        <taxon>Viridiplantae</taxon>
        <taxon>Chlorophyta</taxon>
        <taxon>Chloropicophyceae</taxon>
        <taxon>Chloropicales</taxon>
        <taxon>Chloropicaceae</taxon>
        <taxon>Chloropicon</taxon>
    </lineage>
</organism>
<dbReference type="GO" id="GO:0003887">
    <property type="term" value="F:DNA-directed DNA polymerase activity"/>
    <property type="evidence" value="ECO:0007669"/>
    <property type="project" value="InterPro"/>
</dbReference>
<evidence type="ECO:0000256" key="1">
    <source>
        <dbReference type="SAM" id="MobiDB-lite"/>
    </source>
</evidence>